<name>A0A501P8C2_9STRE</name>
<organism evidence="1 2">
    <name type="scientific">Streptococcus symci</name>
    <dbReference type="NCBI Taxonomy" id="2588991"/>
    <lineage>
        <taxon>Bacteria</taxon>
        <taxon>Bacillati</taxon>
        <taxon>Bacillota</taxon>
        <taxon>Bacilli</taxon>
        <taxon>Lactobacillales</taxon>
        <taxon>Streptococcaceae</taxon>
        <taxon>Streptococcus</taxon>
    </lineage>
</organism>
<protein>
    <submittedName>
        <fullName evidence="1">Phosphoribosylaminoimidazolesuccinocarboxamide synthase</fullName>
    </submittedName>
</protein>
<sequence length="47" mass="5448">MLATENLRLSTKRTQAEKVPQTFSLRRGLGELTDVYEIVWEKLQGLK</sequence>
<evidence type="ECO:0000313" key="2">
    <source>
        <dbReference type="Proteomes" id="UP000318281"/>
    </source>
</evidence>
<evidence type="ECO:0000313" key="1">
    <source>
        <dbReference type="EMBL" id="TPD56296.1"/>
    </source>
</evidence>
<dbReference type="Proteomes" id="UP000318281">
    <property type="component" value="Unassembled WGS sequence"/>
</dbReference>
<reference evidence="1 2" key="1">
    <citation type="submission" date="2019-06" db="EMBL/GenBank/DDBJ databases">
        <title>Streptococcus sp.</title>
        <authorList>
            <person name="Xiao C."/>
            <person name="Li X."/>
            <person name="Sun Y."/>
            <person name="Qi H."/>
        </authorList>
    </citation>
    <scope>NUCLEOTIDE SEQUENCE [LARGE SCALE GENOMIC DNA]</scope>
    <source>
        <strain evidence="1 2">C17</strain>
    </source>
</reference>
<keyword evidence="2" id="KW-1185">Reference proteome</keyword>
<dbReference type="EMBL" id="VFJA01000005">
    <property type="protein sequence ID" value="TPD56296.1"/>
    <property type="molecule type" value="Genomic_DNA"/>
</dbReference>
<proteinExistence type="predicted"/>
<comment type="caution">
    <text evidence="1">The sequence shown here is derived from an EMBL/GenBank/DDBJ whole genome shotgun (WGS) entry which is preliminary data.</text>
</comment>
<dbReference type="AlphaFoldDB" id="A0A501P8C2"/>
<gene>
    <name evidence="1" type="ORF">FJN11_09585</name>
</gene>
<accession>A0A501P8C2</accession>